<reference evidence="13 14" key="1">
    <citation type="submission" date="2019-06" db="EMBL/GenBank/DDBJ databases">
        <title>Sulfurimonas gotlandica sp. nov., a chemoautotrophic and psychrotolerant epsilonproteobacterium isolated from a pelagic redoxcline, and an emended description of the genus Sulfurimonas.</title>
        <authorList>
            <person name="Wang S."/>
            <person name="Jiang L."/>
            <person name="Shao Z."/>
        </authorList>
    </citation>
    <scope>NUCLEOTIDE SEQUENCE [LARGE SCALE GENOMIC DNA]</scope>
    <source>
        <strain evidence="13 14">B2</strain>
    </source>
</reference>
<dbReference type="NCBIfam" id="TIGR00254">
    <property type="entry name" value="GGDEF"/>
    <property type="match status" value="1"/>
</dbReference>
<dbReference type="Gene3D" id="3.30.450.20">
    <property type="entry name" value="PAS domain"/>
    <property type="match status" value="3"/>
</dbReference>
<dbReference type="Pfam" id="PF13188">
    <property type="entry name" value="PAS_8"/>
    <property type="match status" value="1"/>
</dbReference>
<keyword evidence="5" id="KW-0547">Nucleotide-binding</keyword>
<dbReference type="CDD" id="cd00130">
    <property type="entry name" value="PAS"/>
    <property type="match status" value="1"/>
</dbReference>
<dbReference type="GO" id="GO:0016301">
    <property type="term" value="F:kinase activity"/>
    <property type="evidence" value="ECO:0007669"/>
    <property type="project" value="UniProtKB-KW"/>
</dbReference>
<keyword evidence="8" id="KW-0902">Two-component regulatory system</keyword>
<dbReference type="GO" id="GO:0052621">
    <property type="term" value="F:diguanylate cyclase activity"/>
    <property type="evidence" value="ECO:0007669"/>
    <property type="project" value="UniProtKB-EC"/>
</dbReference>
<feature type="domain" description="PAC" evidence="11">
    <location>
        <begin position="440"/>
        <end position="492"/>
    </location>
</feature>
<evidence type="ECO:0000256" key="5">
    <source>
        <dbReference type="ARBA" id="ARBA00022741"/>
    </source>
</evidence>
<dbReference type="PANTHER" id="PTHR45138:SF9">
    <property type="entry name" value="DIGUANYLATE CYCLASE DGCM-RELATED"/>
    <property type="match status" value="1"/>
</dbReference>
<dbReference type="PROSITE" id="PS50113">
    <property type="entry name" value="PAC"/>
    <property type="match status" value="1"/>
</dbReference>
<dbReference type="Pfam" id="PF08447">
    <property type="entry name" value="PAS_3"/>
    <property type="match status" value="1"/>
</dbReference>
<dbReference type="InterPro" id="IPR048760">
    <property type="entry name" value="VP0354-like_sensor_dom"/>
</dbReference>
<dbReference type="InterPro" id="IPR043128">
    <property type="entry name" value="Rev_trsase/Diguanyl_cyclase"/>
</dbReference>
<evidence type="ECO:0000256" key="2">
    <source>
        <dbReference type="ARBA" id="ARBA00012528"/>
    </source>
</evidence>
<keyword evidence="6" id="KW-0418">Kinase</keyword>
<dbReference type="Pfam" id="PF00990">
    <property type="entry name" value="GGDEF"/>
    <property type="match status" value="1"/>
</dbReference>
<dbReference type="InterPro" id="IPR001610">
    <property type="entry name" value="PAC"/>
</dbReference>
<feature type="domain" description="GGDEF" evidence="12">
    <location>
        <begin position="652"/>
        <end position="778"/>
    </location>
</feature>
<dbReference type="InterPro" id="IPR000160">
    <property type="entry name" value="GGDEF_dom"/>
</dbReference>
<dbReference type="Proteomes" id="UP000593910">
    <property type="component" value="Chromosome"/>
</dbReference>
<keyword evidence="14" id="KW-1185">Reference proteome</keyword>
<comment type="catalytic activity">
    <reaction evidence="9">
        <text>2 GTP = 3',3'-c-di-GMP + 2 diphosphate</text>
        <dbReference type="Rhea" id="RHEA:24898"/>
        <dbReference type="ChEBI" id="CHEBI:33019"/>
        <dbReference type="ChEBI" id="CHEBI:37565"/>
        <dbReference type="ChEBI" id="CHEBI:58805"/>
        <dbReference type="EC" id="2.7.7.65"/>
    </reaction>
</comment>
<dbReference type="InterPro" id="IPR029787">
    <property type="entry name" value="Nucleotide_cyclase"/>
</dbReference>
<feature type="transmembrane region" description="Helical" evidence="10">
    <location>
        <begin position="12"/>
        <end position="34"/>
    </location>
</feature>
<dbReference type="SUPFAM" id="SSF55785">
    <property type="entry name" value="PYP-like sensor domain (PAS domain)"/>
    <property type="match status" value="1"/>
</dbReference>
<evidence type="ECO:0000259" key="11">
    <source>
        <dbReference type="PROSITE" id="PS50113"/>
    </source>
</evidence>
<dbReference type="EC" id="2.7.7.65" evidence="2"/>
<evidence type="ECO:0000256" key="7">
    <source>
        <dbReference type="ARBA" id="ARBA00022840"/>
    </source>
</evidence>
<comment type="subcellular location">
    <subcellularLocation>
        <location evidence="1">Membrane</location>
    </subcellularLocation>
</comment>
<dbReference type="GO" id="GO:0005886">
    <property type="term" value="C:plasma membrane"/>
    <property type="evidence" value="ECO:0007669"/>
    <property type="project" value="TreeGrafter"/>
</dbReference>
<keyword evidence="10" id="KW-0812">Transmembrane</keyword>
<dbReference type="GO" id="GO:0005524">
    <property type="term" value="F:ATP binding"/>
    <property type="evidence" value="ECO:0007669"/>
    <property type="project" value="UniProtKB-KW"/>
</dbReference>
<dbReference type="SUPFAM" id="SSF55073">
    <property type="entry name" value="Nucleotide cyclase"/>
    <property type="match status" value="1"/>
</dbReference>
<dbReference type="InterPro" id="IPR000014">
    <property type="entry name" value="PAS"/>
</dbReference>
<dbReference type="FunFam" id="3.30.70.270:FF:000001">
    <property type="entry name" value="Diguanylate cyclase domain protein"/>
    <property type="match status" value="1"/>
</dbReference>
<keyword evidence="10" id="KW-1133">Transmembrane helix</keyword>
<dbReference type="CDD" id="cd01949">
    <property type="entry name" value="GGDEF"/>
    <property type="match status" value="1"/>
</dbReference>
<keyword evidence="4" id="KW-0808">Transferase</keyword>
<organism evidence="13 14">
    <name type="scientific">Sulfurimonas marina</name>
    <dbReference type="NCBI Taxonomy" id="2590551"/>
    <lineage>
        <taxon>Bacteria</taxon>
        <taxon>Pseudomonadati</taxon>
        <taxon>Campylobacterota</taxon>
        <taxon>Epsilonproteobacteria</taxon>
        <taxon>Campylobacterales</taxon>
        <taxon>Sulfurimonadaceae</taxon>
        <taxon>Sulfurimonas</taxon>
    </lineage>
</organism>
<dbReference type="InterPro" id="IPR050469">
    <property type="entry name" value="Diguanylate_Cyclase"/>
</dbReference>
<dbReference type="EMBL" id="CP041165">
    <property type="protein sequence ID" value="QOP42102.1"/>
    <property type="molecule type" value="Genomic_DNA"/>
</dbReference>
<keyword evidence="7" id="KW-0067">ATP-binding</keyword>
<evidence type="ECO:0000256" key="1">
    <source>
        <dbReference type="ARBA" id="ARBA00004370"/>
    </source>
</evidence>
<dbReference type="GO" id="GO:0000160">
    <property type="term" value="P:phosphorelay signal transduction system"/>
    <property type="evidence" value="ECO:0007669"/>
    <property type="project" value="UniProtKB-KW"/>
</dbReference>
<evidence type="ECO:0000313" key="13">
    <source>
        <dbReference type="EMBL" id="QOP42102.1"/>
    </source>
</evidence>
<keyword evidence="3" id="KW-0597">Phosphoprotein</keyword>
<dbReference type="Gene3D" id="3.30.70.270">
    <property type="match status" value="1"/>
</dbReference>
<accession>A0A7M1B0D4</accession>
<dbReference type="InterPro" id="IPR013655">
    <property type="entry name" value="PAS_fold_3"/>
</dbReference>
<dbReference type="KEGG" id="smax:FJR03_10270"/>
<protein>
    <recommendedName>
        <fullName evidence="2">diguanylate cyclase</fullName>
        <ecNumber evidence="2">2.7.7.65</ecNumber>
    </recommendedName>
</protein>
<evidence type="ECO:0000259" key="12">
    <source>
        <dbReference type="PROSITE" id="PS50887"/>
    </source>
</evidence>
<evidence type="ECO:0000256" key="4">
    <source>
        <dbReference type="ARBA" id="ARBA00022679"/>
    </source>
</evidence>
<name>A0A7M1B0D4_9BACT</name>
<proteinExistence type="predicted"/>
<dbReference type="SMART" id="SM00267">
    <property type="entry name" value="GGDEF"/>
    <property type="match status" value="1"/>
</dbReference>
<dbReference type="PANTHER" id="PTHR45138">
    <property type="entry name" value="REGULATORY COMPONENTS OF SENSORY TRANSDUCTION SYSTEM"/>
    <property type="match status" value="1"/>
</dbReference>
<dbReference type="SMART" id="SM00086">
    <property type="entry name" value="PAC"/>
    <property type="match status" value="1"/>
</dbReference>
<sequence length="778" mass="91630">MNFFKNTKNSYILFFKILGSILTISLFIYSIFLYNSYLSIVRETDNLLDTVLQQKSKNITAMLEHVEMDLDFMVEYVETKIKNDDPQLLQKVETNFFLFAKNHYHYQQVRFLDLDGKELVRVDRIKNQILRKKDLQDKSSRYYYLEATKLKKDEIYVSPLDLNIEYGEIEVPYRPMLRFAEPVFVNGVKKGYIVVNYSAQKFLEEISKSDKHINNILLNKDGYYLVGLDKNKEFGFMFKRSEDRFSSEYPSKWNKILEAQDNVVEFDNKYAHYLLYDPVSVINPNRSIASDRQWYLIAYHTYEGIFDELCEVFKLNLIFLIPILFIETFISFILMRLKMRDIKAQESILTHQEKIENLVDEQRDLLSLFDIGDSTLFKWCNNEAWSVAYVSKNVEKMLEYTKEDFSSNRVTYLDCIYKDDYNRVAKEVENAEHDKLDFFTHEPYRIVTKSGEIKWVVDYTVVKKDETGNIEYFIGYISDITQIVNAQQEMQHKLQGVIDTQNSIVILTDSKKLKFANKTFLEFFGYDSMEDFLKKYNCICDRFIEQDSFFHLGKVKDEDEANWIESLLNLSGRQRVVSMLNYSVEPHAFAVSINNFGENEYIVNFIDITDSMVEKLELKKEANIDELTQLYNRIYFNKNIENILQVNKKHEFKTGIIFFDIDHFKNVNDTYGHDIGDEVLQTVAKLVKKHTRMDDKVIRWGGEEFIVVSAVEHADSLAQIAEHLRIAVEENHFNKVGSITCSFGCQMYDEGNDILETIKKADEKLYCAKESGRNKVIL</sequence>
<evidence type="ECO:0000256" key="3">
    <source>
        <dbReference type="ARBA" id="ARBA00022553"/>
    </source>
</evidence>
<dbReference type="InterPro" id="IPR000700">
    <property type="entry name" value="PAS-assoc_C"/>
</dbReference>
<gene>
    <name evidence="13" type="ORF">FJR03_10270</name>
</gene>
<dbReference type="AlphaFoldDB" id="A0A7M1B0D4"/>
<dbReference type="NCBIfam" id="TIGR00229">
    <property type="entry name" value="sensory_box"/>
    <property type="match status" value="1"/>
</dbReference>
<keyword evidence="10" id="KW-0472">Membrane</keyword>
<dbReference type="InterPro" id="IPR035965">
    <property type="entry name" value="PAS-like_dom_sf"/>
</dbReference>
<evidence type="ECO:0000256" key="6">
    <source>
        <dbReference type="ARBA" id="ARBA00022777"/>
    </source>
</evidence>
<dbReference type="Pfam" id="PF21623">
    <property type="entry name" value="HK_sensor_dom_bact"/>
    <property type="match status" value="1"/>
</dbReference>
<dbReference type="SUPFAM" id="SSF103190">
    <property type="entry name" value="Sensory domain-like"/>
    <property type="match status" value="2"/>
</dbReference>
<dbReference type="GO" id="GO:1902201">
    <property type="term" value="P:negative regulation of bacterial-type flagellum-dependent cell motility"/>
    <property type="evidence" value="ECO:0007669"/>
    <property type="project" value="TreeGrafter"/>
</dbReference>
<evidence type="ECO:0000313" key="14">
    <source>
        <dbReference type="Proteomes" id="UP000593910"/>
    </source>
</evidence>
<dbReference type="InterPro" id="IPR029151">
    <property type="entry name" value="Sensor-like_sf"/>
</dbReference>
<evidence type="ECO:0000256" key="9">
    <source>
        <dbReference type="ARBA" id="ARBA00034247"/>
    </source>
</evidence>
<evidence type="ECO:0000256" key="10">
    <source>
        <dbReference type="SAM" id="Phobius"/>
    </source>
</evidence>
<dbReference type="GO" id="GO:0043709">
    <property type="term" value="P:cell adhesion involved in single-species biofilm formation"/>
    <property type="evidence" value="ECO:0007669"/>
    <property type="project" value="TreeGrafter"/>
</dbReference>
<dbReference type="PROSITE" id="PS50887">
    <property type="entry name" value="GGDEF"/>
    <property type="match status" value="1"/>
</dbReference>
<evidence type="ECO:0000256" key="8">
    <source>
        <dbReference type="ARBA" id="ARBA00023012"/>
    </source>
</evidence>